<gene>
    <name evidence="2" type="ORF">ACFOD3_21495</name>
</gene>
<evidence type="ECO:0000259" key="1">
    <source>
        <dbReference type="Pfam" id="PF14065"/>
    </source>
</evidence>
<keyword evidence="3" id="KW-1185">Reference proteome</keyword>
<feature type="domain" description="Pvc16 N-terminal" evidence="1">
    <location>
        <begin position="9"/>
        <end position="159"/>
    </location>
</feature>
<dbReference type="InterPro" id="IPR025351">
    <property type="entry name" value="Pvc16_N"/>
</dbReference>
<evidence type="ECO:0000313" key="3">
    <source>
        <dbReference type="Proteomes" id="UP001595420"/>
    </source>
</evidence>
<proteinExistence type="predicted"/>
<sequence length="164" mass="16776">MSGAIAEASAALVALLREGLPDQPVMLSPAEGAEGVSLRLLHLRPDGRLANRTLGFDPAGTRAAPAELGLELIYLLTAEHGEALVAQQALGAALGVLHGTPLLQTPGGARLRLAILSAPLAEMVMTWTALRETLRCGALISISGLELAVASPAAPGAPVVSERR</sequence>
<dbReference type="Proteomes" id="UP001595420">
    <property type="component" value="Unassembled WGS sequence"/>
</dbReference>
<reference evidence="3" key="1">
    <citation type="journal article" date="2019" name="Int. J. Syst. Evol. Microbiol.">
        <title>The Global Catalogue of Microorganisms (GCM) 10K type strain sequencing project: providing services to taxonomists for standard genome sequencing and annotation.</title>
        <authorList>
            <consortium name="The Broad Institute Genomics Platform"/>
            <consortium name="The Broad Institute Genome Sequencing Center for Infectious Disease"/>
            <person name="Wu L."/>
            <person name="Ma J."/>
        </authorList>
    </citation>
    <scope>NUCLEOTIDE SEQUENCE [LARGE SCALE GENOMIC DNA]</scope>
    <source>
        <strain evidence="3">CGMCC 1.16855</strain>
    </source>
</reference>
<accession>A0ABV7C161</accession>
<organism evidence="2 3">
    <name type="scientific">Falsiroseomonas tokyonensis</name>
    <dbReference type="NCBI Taxonomy" id="430521"/>
    <lineage>
        <taxon>Bacteria</taxon>
        <taxon>Pseudomonadati</taxon>
        <taxon>Pseudomonadota</taxon>
        <taxon>Alphaproteobacteria</taxon>
        <taxon>Acetobacterales</taxon>
        <taxon>Roseomonadaceae</taxon>
        <taxon>Falsiroseomonas</taxon>
    </lineage>
</organism>
<dbReference type="RefSeq" id="WP_216838599.1">
    <property type="nucleotide sequence ID" value="NZ_JAFNJS010000007.1"/>
</dbReference>
<dbReference type="Pfam" id="PF14065">
    <property type="entry name" value="Pvc16_N"/>
    <property type="match status" value="1"/>
</dbReference>
<evidence type="ECO:0000313" key="2">
    <source>
        <dbReference type="EMBL" id="MFC3002488.1"/>
    </source>
</evidence>
<comment type="caution">
    <text evidence="2">The sequence shown here is derived from an EMBL/GenBank/DDBJ whole genome shotgun (WGS) entry which is preliminary data.</text>
</comment>
<protein>
    <submittedName>
        <fullName evidence="2">Pvc16 family protein</fullName>
    </submittedName>
</protein>
<name>A0ABV7C161_9PROT</name>
<dbReference type="EMBL" id="JBHRSB010000007">
    <property type="protein sequence ID" value="MFC3002488.1"/>
    <property type="molecule type" value="Genomic_DNA"/>
</dbReference>